<evidence type="ECO:0008006" key="3">
    <source>
        <dbReference type="Google" id="ProtNLM"/>
    </source>
</evidence>
<name>A0A955EC86_UNCKA</name>
<reference evidence="1" key="2">
    <citation type="journal article" date="2021" name="Microbiome">
        <title>Successional dynamics and alternative stable states in a saline activated sludge microbial community over 9 years.</title>
        <authorList>
            <person name="Wang Y."/>
            <person name="Ye J."/>
            <person name="Ju F."/>
            <person name="Liu L."/>
            <person name="Boyd J.A."/>
            <person name="Deng Y."/>
            <person name="Parks D.H."/>
            <person name="Jiang X."/>
            <person name="Yin X."/>
            <person name="Woodcroft B.J."/>
            <person name="Tyson G.W."/>
            <person name="Hugenholtz P."/>
            <person name="Polz M.F."/>
            <person name="Zhang T."/>
        </authorList>
    </citation>
    <scope>NUCLEOTIDE SEQUENCE</scope>
    <source>
        <strain evidence="1">HKST-UBA79</strain>
    </source>
</reference>
<evidence type="ECO:0000313" key="1">
    <source>
        <dbReference type="EMBL" id="MCA9307903.1"/>
    </source>
</evidence>
<dbReference type="EMBL" id="JAGQNX010000004">
    <property type="protein sequence ID" value="MCA9307903.1"/>
    <property type="molecule type" value="Genomic_DNA"/>
</dbReference>
<reference evidence="1" key="1">
    <citation type="submission" date="2020-04" db="EMBL/GenBank/DDBJ databases">
        <authorList>
            <person name="Zhang T."/>
        </authorList>
    </citation>
    <scope>NUCLEOTIDE SEQUENCE</scope>
    <source>
        <strain evidence="1">HKST-UBA79</strain>
    </source>
</reference>
<sequence length="371" mass="41712">MTHIPEITLFNWFPLSHVGGIEVYLSELVASLSGEFKINYVFGGPISHNIISENVTTLSFPWLSRNATIPASIIAQSLESSLIRNSDLFIIHNPNVFQTPVISTLLDILCSYNTPVCGHVHNIGAEYITANLILNRFTHIFTCSEFMRTTLLNTTSLTINDITVLPYLIGLPTAADLDTHLLQSPSFHILQPTRFCNWKGSHLSLEACVDLLDSGLDIVFHHAGLFDPTPKWDPRWSRELLLRVQNYMKVGKIFFFKYNSVDTYKTMSAYDLILHPTIGESVWGDPNPIALQQAVLINSQCIGTNSGNIPNILDNTQHYIVAGTNVTALRESIKWFCTNGIRDLKINYDSSLYNTLYNAHKLHVETYAKLI</sequence>
<dbReference type="AlphaFoldDB" id="A0A955EC86"/>
<dbReference type="SUPFAM" id="SSF53756">
    <property type="entry name" value="UDP-Glycosyltransferase/glycogen phosphorylase"/>
    <property type="match status" value="1"/>
</dbReference>
<evidence type="ECO:0000313" key="2">
    <source>
        <dbReference type="Proteomes" id="UP000740557"/>
    </source>
</evidence>
<dbReference type="Gene3D" id="3.40.50.2000">
    <property type="entry name" value="Glycogen Phosphorylase B"/>
    <property type="match status" value="2"/>
</dbReference>
<organism evidence="1 2">
    <name type="scientific">candidate division WWE3 bacterium</name>
    <dbReference type="NCBI Taxonomy" id="2053526"/>
    <lineage>
        <taxon>Bacteria</taxon>
        <taxon>Katanobacteria</taxon>
    </lineage>
</organism>
<accession>A0A955EC86</accession>
<protein>
    <recommendedName>
        <fullName evidence="3">Glycosyltransferase</fullName>
    </recommendedName>
</protein>
<dbReference type="Proteomes" id="UP000740557">
    <property type="component" value="Unassembled WGS sequence"/>
</dbReference>
<comment type="caution">
    <text evidence="1">The sequence shown here is derived from an EMBL/GenBank/DDBJ whole genome shotgun (WGS) entry which is preliminary data.</text>
</comment>
<proteinExistence type="predicted"/>
<gene>
    <name evidence="1" type="ORF">KC980_00150</name>
</gene>